<dbReference type="EMBL" id="OMOF01000290">
    <property type="protein sequence ID" value="SPF46410.1"/>
    <property type="molecule type" value="Genomic_DNA"/>
</dbReference>
<evidence type="ECO:0000313" key="1">
    <source>
        <dbReference type="EMBL" id="SPF46410.1"/>
    </source>
</evidence>
<organism evidence="1 2">
    <name type="scientific">Candidatus Desulfosporosinus infrequens</name>
    <dbReference type="NCBI Taxonomy" id="2043169"/>
    <lineage>
        <taxon>Bacteria</taxon>
        <taxon>Bacillati</taxon>
        <taxon>Bacillota</taxon>
        <taxon>Clostridia</taxon>
        <taxon>Eubacteriales</taxon>
        <taxon>Desulfitobacteriaceae</taxon>
        <taxon>Desulfosporosinus</taxon>
    </lineage>
</organism>
<accession>A0A2U3L3I9</accession>
<gene>
    <name evidence="1" type="ORF">SBF1_360002</name>
</gene>
<protein>
    <submittedName>
        <fullName evidence="1">Uncharacterized protein</fullName>
    </submittedName>
</protein>
<name>A0A2U3L3I9_9FIRM</name>
<dbReference type="Proteomes" id="UP000238916">
    <property type="component" value="Unassembled WGS sequence"/>
</dbReference>
<reference evidence="2" key="1">
    <citation type="submission" date="2018-02" db="EMBL/GenBank/DDBJ databases">
        <authorList>
            <person name="Hausmann B."/>
        </authorList>
    </citation>
    <scope>NUCLEOTIDE SEQUENCE [LARGE SCALE GENOMIC DNA]</scope>
    <source>
        <strain evidence="2">Peat soil MAG SbF1</strain>
    </source>
</reference>
<dbReference type="AlphaFoldDB" id="A0A2U3L3I9"/>
<evidence type="ECO:0000313" key="2">
    <source>
        <dbReference type="Proteomes" id="UP000238916"/>
    </source>
</evidence>
<sequence>MRKGRIPTAFSMSKHKFYLKWPIARFVWKGNQKITRIDHSQIKQIWLDSGGCNGRGNRFTAIFGGLTKTLGNRCDPTADCGTH</sequence>
<proteinExistence type="predicted"/>